<organism evidence="1">
    <name type="scientific">marine metagenome</name>
    <dbReference type="NCBI Taxonomy" id="408172"/>
    <lineage>
        <taxon>unclassified sequences</taxon>
        <taxon>metagenomes</taxon>
        <taxon>ecological metagenomes</taxon>
    </lineage>
</organism>
<accession>A0A381ZPU0</accession>
<dbReference type="AlphaFoldDB" id="A0A381ZPU0"/>
<sequence length="59" mass="6521">MPVSIATYGKSILILGDKTIFAYNFILAPLKPCSTQFRITVSVYVLVAIIKKKKIDTST</sequence>
<dbReference type="EMBL" id="UINC01022014">
    <property type="protein sequence ID" value="SVA90773.1"/>
    <property type="molecule type" value="Genomic_DNA"/>
</dbReference>
<proteinExistence type="predicted"/>
<gene>
    <name evidence="1" type="ORF">METZ01_LOCUS143627</name>
</gene>
<evidence type="ECO:0000313" key="1">
    <source>
        <dbReference type="EMBL" id="SVA90773.1"/>
    </source>
</evidence>
<protein>
    <submittedName>
        <fullName evidence="1">Uncharacterized protein</fullName>
    </submittedName>
</protein>
<reference evidence="1" key="1">
    <citation type="submission" date="2018-05" db="EMBL/GenBank/DDBJ databases">
        <authorList>
            <person name="Lanie J.A."/>
            <person name="Ng W.-L."/>
            <person name="Kazmierczak K.M."/>
            <person name="Andrzejewski T.M."/>
            <person name="Davidsen T.M."/>
            <person name="Wayne K.J."/>
            <person name="Tettelin H."/>
            <person name="Glass J.I."/>
            <person name="Rusch D."/>
            <person name="Podicherti R."/>
            <person name="Tsui H.-C.T."/>
            <person name="Winkler M.E."/>
        </authorList>
    </citation>
    <scope>NUCLEOTIDE SEQUENCE</scope>
</reference>
<name>A0A381ZPU0_9ZZZZ</name>